<keyword evidence="3" id="KW-1185">Reference proteome</keyword>
<name>A0ABN3HAG3_9ACTN</name>
<gene>
    <name evidence="2" type="ORF">GCM10010170_077060</name>
</gene>
<accession>A0ABN3HAG3</accession>
<reference evidence="2 3" key="1">
    <citation type="journal article" date="2019" name="Int. J. Syst. Evol. Microbiol.">
        <title>The Global Catalogue of Microorganisms (GCM) 10K type strain sequencing project: providing services to taxonomists for standard genome sequencing and annotation.</title>
        <authorList>
            <consortium name="The Broad Institute Genomics Platform"/>
            <consortium name="The Broad Institute Genome Sequencing Center for Infectious Disease"/>
            <person name="Wu L."/>
            <person name="Ma J."/>
        </authorList>
    </citation>
    <scope>NUCLEOTIDE SEQUENCE [LARGE SCALE GENOMIC DNA]</scope>
    <source>
        <strain evidence="2 3">JCM 3272</strain>
    </source>
</reference>
<evidence type="ECO:0000313" key="3">
    <source>
        <dbReference type="Proteomes" id="UP001501444"/>
    </source>
</evidence>
<organism evidence="2 3">
    <name type="scientific">Dactylosporangium salmoneum</name>
    <dbReference type="NCBI Taxonomy" id="53361"/>
    <lineage>
        <taxon>Bacteria</taxon>
        <taxon>Bacillati</taxon>
        <taxon>Actinomycetota</taxon>
        <taxon>Actinomycetes</taxon>
        <taxon>Micromonosporales</taxon>
        <taxon>Micromonosporaceae</taxon>
        <taxon>Dactylosporangium</taxon>
    </lineage>
</organism>
<dbReference type="Proteomes" id="UP001501444">
    <property type="component" value="Unassembled WGS sequence"/>
</dbReference>
<dbReference type="EMBL" id="BAAARV010000075">
    <property type="protein sequence ID" value="GAA2374147.1"/>
    <property type="molecule type" value="Genomic_DNA"/>
</dbReference>
<protein>
    <submittedName>
        <fullName evidence="2">Uncharacterized protein</fullName>
    </submittedName>
</protein>
<feature type="region of interest" description="Disordered" evidence="1">
    <location>
        <begin position="1"/>
        <end position="20"/>
    </location>
</feature>
<proteinExistence type="predicted"/>
<evidence type="ECO:0000256" key="1">
    <source>
        <dbReference type="SAM" id="MobiDB-lite"/>
    </source>
</evidence>
<sequence length="62" mass="6445">MRRPAGDLAQVLRRGGQGGGQARRVLAQRLRAGGLGRLLRLGAQAGERVRAEVGGGALEAWA</sequence>
<comment type="caution">
    <text evidence="2">The sequence shown here is derived from an EMBL/GenBank/DDBJ whole genome shotgun (WGS) entry which is preliminary data.</text>
</comment>
<evidence type="ECO:0000313" key="2">
    <source>
        <dbReference type="EMBL" id="GAA2374147.1"/>
    </source>
</evidence>